<feature type="transmembrane region" description="Helical" evidence="1">
    <location>
        <begin position="36"/>
        <end position="60"/>
    </location>
</feature>
<name>A0A6A4GWY5_9AGAR</name>
<evidence type="ECO:0000256" key="1">
    <source>
        <dbReference type="SAM" id="Phobius"/>
    </source>
</evidence>
<keyword evidence="1" id="KW-0812">Transmembrane</keyword>
<keyword evidence="1" id="KW-0472">Membrane</keyword>
<keyword evidence="1" id="KW-1133">Transmembrane helix</keyword>
<proteinExistence type="predicted"/>
<dbReference type="EMBL" id="ML769676">
    <property type="protein sequence ID" value="KAE9389943.1"/>
    <property type="molecule type" value="Genomic_DNA"/>
</dbReference>
<accession>A0A6A4GWY5</accession>
<protein>
    <submittedName>
        <fullName evidence="2">Uncharacterized protein</fullName>
    </submittedName>
</protein>
<gene>
    <name evidence="2" type="ORF">BT96DRAFT_364279</name>
</gene>
<evidence type="ECO:0000313" key="2">
    <source>
        <dbReference type="EMBL" id="KAE9389943.1"/>
    </source>
</evidence>
<evidence type="ECO:0000313" key="3">
    <source>
        <dbReference type="Proteomes" id="UP000799118"/>
    </source>
</evidence>
<keyword evidence="3" id="KW-1185">Reference proteome</keyword>
<organism evidence="2 3">
    <name type="scientific">Gymnopus androsaceus JB14</name>
    <dbReference type="NCBI Taxonomy" id="1447944"/>
    <lineage>
        <taxon>Eukaryota</taxon>
        <taxon>Fungi</taxon>
        <taxon>Dikarya</taxon>
        <taxon>Basidiomycota</taxon>
        <taxon>Agaricomycotina</taxon>
        <taxon>Agaricomycetes</taxon>
        <taxon>Agaricomycetidae</taxon>
        <taxon>Agaricales</taxon>
        <taxon>Marasmiineae</taxon>
        <taxon>Omphalotaceae</taxon>
        <taxon>Gymnopus</taxon>
    </lineage>
</organism>
<dbReference type="AlphaFoldDB" id="A0A6A4GWY5"/>
<sequence>MTGELAFEDVRVGPCEGPGEVRWSSGLSSSSSVPVIMVRILFLKTIYYTYHFLLASLYFFEIRQILRFVSIFFIGLDLEEVPDSFRCFMMGVEIVE</sequence>
<dbReference type="Proteomes" id="UP000799118">
    <property type="component" value="Unassembled WGS sequence"/>
</dbReference>
<reference evidence="2" key="1">
    <citation type="journal article" date="2019" name="Environ. Microbiol.">
        <title>Fungal ecological strategies reflected in gene transcription - a case study of two litter decomposers.</title>
        <authorList>
            <person name="Barbi F."/>
            <person name="Kohler A."/>
            <person name="Barry K."/>
            <person name="Baskaran P."/>
            <person name="Daum C."/>
            <person name="Fauchery L."/>
            <person name="Ihrmark K."/>
            <person name="Kuo A."/>
            <person name="LaButti K."/>
            <person name="Lipzen A."/>
            <person name="Morin E."/>
            <person name="Grigoriev I.V."/>
            <person name="Henrissat B."/>
            <person name="Lindahl B."/>
            <person name="Martin F."/>
        </authorList>
    </citation>
    <scope>NUCLEOTIDE SEQUENCE</scope>
    <source>
        <strain evidence="2">JB14</strain>
    </source>
</reference>